<organism evidence="1">
    <name type="scientific">freshwater metagenome</name>
    <dbReference type="NCBI Taxonomy" id="449393"/>
    <lineage>
        <taxon>unclassified sequences</taxon>
        <taxon>metagenomes</taxon>
        <taxon>ecological metagenomes</taxon>
    </lineage>
</organism>
<evidence type="ECO:0000313" key="1">
    <source>
        <dbReference type="EMBL" id="CAB5014240.1"/>
    </source>
</evidence>
<protein>
    <submittedName>
        <fullName evidence="1">Unannotated protein</fullName>
    </submittedName>
</protein>
<sequence>MVEALKAANGGEPIRRMLAMMSQELIAAEAAFPSVFTDGST</sequence>
<dbReference type="EMBL" id="CAFBPD010000178">
    <property type="protein sequence ID" value="CAB5014240.1"/>
    <property type="molecule type" value="Genomic_DNA"/>
</dbReference>
<proteinExistence type="predicted"/>
<dbReference type="AlphaFoldDB" id="A0A6J7Q8Z9"/>
<name>A0A6J7Q8Z9_9ZZZZ</name>
<reference evidence="1" key="1">
    <citation type="submission" date="2020-05" db="EMBL/GenBank/DDBJ databases">
        <authorList>
            <person name="Chiriac C."/>
            <person name="Salcher M."/>
            <person name="Ghai R."/>
            <person name="Kavagutti S V."/>
        </authorList>
    </citation>
    <scope>NUCLEOTIDE SEQUENCE</scope>
</reference>
<accession>A0A6J7Q8Z9</accession>
<gene>
    <name evidence="1" type="ORF">UFOPK4061_01026</name>
</gene>